<evidence type="ECO:0000313" key="1">
    <source>
        <dbReference type="EMBL" id="KAG5530059.1"/>
    </source>
</evidence>
<protein>
    <submittedName>
        <fullName evidence="1">Uncharacterized protein</fullName>
    </submittedName>
</protein>
<evidence type="ECO:0000313" key="2">
    <source>
        <dbReference type="Proteomes" id="UP000823749"/>
    </source>
</evidence>
<dbReference type="AlphaFoldDB" id="A0AAV6ITY3"/>
<comment type="caution">
    <text evidence="1">The sequence shown here is derived from an EMBL/GenBank/DDBJ whole genome shotgun (WGS) entry which is preliminary data.</text>
</comment>
<keyword evidence="2" id="KW-1185">Reference proteome</keyword>
<name>A0AAV6ITY3_9ERIC</name>
<proteinExistence type="predicted"/>
<accession>A0AAV6ITY3</accession>
<dbReference type="Proteomes" id="UP000823749">
    <property type="component" value="Chromosome 10"/>
</dbReference>
<dbReference type="EMBL" id="JACTNZ010000010">
    <property type="protein sequence ID" value="KAG5530059.1"/>
    <property type="molecule type" value="Genomic_DNA"/>
</dbReference>
<reference evidence="1" key="1">
    <citation type="submission" date="2020-08" db="EMBL/GenBank/DDBJ databases">
        <title>Plant Genome Project.</title>
        <authorList>
            <person name="Zhang R.-G."/>
        </authorList>
    </citation>
    <scope>NUCLEOTIDE SEQUENCE</scope>
    <source>
        <strain evidence="1">WSP0</strain>
        <tissue evidence="1">Leaf</tissue>
    </source>
</reference>
<organism evidence="1 2">
    <name type="scientific">Rhododendron griersonianum</name>
    <dbReference type="NCBI Taxonomy" id="479676"/>
    <lineage>
        <taxon>Eukaryota</taxon>
        <taxon>Viridiplantae</taxon>
        <taxon>Streptophyta</taxon>
        <taxon>Embryophyta</taxon>
        <taxon>Tracheophyta</taxon>
        <taxon>Spermatophyta</taxon>
        <taxon>Magnoliopsida</taxon>
        <taxon>eudicotyledons</taxon>
        <taxon>Gunneridae</taxon>
        <taxon>Pentapetalae</taxon>
        <taxon>asterids</taxon>
        <taxon>Ericales</taxon>
        <taxon>Ericaceae</taxon>
        <taxon>Ericoideae</taxon>
        <taxon>Rhodoreae</taxon>
        <taxon>Rhododendron</taxon>
    </lineage>
</organism>
<sequence length="108" mass="12146">MACIKRAKNCSSHRDRKMQLVHCRNIRGQCSNLLNDYRNSDMQKQDMPSGNTVLACYGNKLWRVNLHGNVGDDHAVFEQGASAGNVGNMKVLEQKKANPVWPCFSLQP</sequence>
<gene>
    <name evidence="1" type="ORF">RHGRI_030429</name>
</gene>